<feature type="domain" description="Aldehyde dehydrogenase" evidence="5">
    <location>
        <begin position="30"/>
        <end position="489"/>
    </location>
</feature>
<dbReference type="FunFam" id="3.40.309.10:FF:000009">
    <property type="entry name" value="Aldehyde dehydrogenase A"/>
    <property type="match status" value="1"/>
</dbReference>
<proteinExistence type="inferred from homology"/>
<name>A0AA97LUF7_9ACTN</name>
<dbReference type="AlphaFoldDB" id="A0AA97LUF7"/>
<dbReference type="CDD" id="cd07101">
    <property type="entry name" value="ALDH_SSADH2_GabD2"/>
    <property type="match status" value="1"/>
</dbReference>
<reference evidence="6" key="1">
    <citation type="submission" date="2020-10" db="EMBL/GenBank/DDBJ databases">
        <title>De novo genome project of the cellulose decomposer Thermobifida halotolerans type strain.</title>
        <authorList>
            <person name="Nagy I."/>
            <person name="Horvath B."/>
            <person name="Kukolya J."/>
            <person name="Nagy I."/>
            <person name="Orsini M."/>
        </authorList>
    </citation>
    <scope>NUCLEOTIDE SEQUENCE</scope>
    <source>
        <strain evidence="6">DSM 44931</strain>
    </source>
</reference>
<dbReference type="KEGG" id="thao:NI17_015890"/>
<dbReference type="InterPro" id="IPR015590">
    <property type="entry name" value="Aldehyde_DH_dom"/>
</dbReference>
<keyword evidence="7" id="KW-1185">Reference proteome</keyword>
<dbReference type="InterPro" id="IPR016162">
    <property type="entry name" value="Ald_DH_N"/>
</dbReference>
<sequence>METVTTSTAARPTRPGDGLVRRLTRHVVSTTGETTVTTAPFTGEPLAELPRSSARDVTEAFRRARAAQRAWAARPPRQRVGPFLRFHDLVLDRQAEILDIVQWETGKARRHAFEEVCDTALGTLHYARSAPRTLRPRRVPGAIPLATRTTVHRQPKGAVSVVTPWNYPLTLPVSDAVPALLAGNAVVAKPDTQTALSALWAVDLLVEAGLPEDLWLVVLGEPAEIGDPLVDEADYVAFTGSSASGARIAQRAASRLVGCSAELGGKNPMIVCEDADLDRTVRGAVHACFSNSGQLCVSMERLYVHDAVHDEFVERFAAAARDLRMGADLDYTADMGSLTHRRQFDRVVEHVEDARAKGATVLAGGRPRPDIGPLFYEPTVLTGVDPSMTLCAEETFGPVVSVYRFATDDEAVERANDTPYGLNASVWTRDTARGRRVAERLRAGTVNINEGYGAAFASYGAPMGGMKRSGLGRRHGEEGLLRYTEAQTVASQHLVGLDGPPGTPAETLARAMTTGARLMKALRIR</sequence>
<evidence type="ECO:0000256" key="3">
    <source>
        <dbReference type="PROSITE-ProRule" id="PRU10007"/>
    </source>
</evidence>
<accession>A0AA97LUF7</accession>
<evidence type="ECO:0000313" key="7">
    <source>
        <dbReference type="Proteomes" id="UP000265719"/>
    </source>
</evidence>
<dbReference type="GO" id="GO:0016620">
    <property type="term" value="F:oxidoreductase activity, acting on the aldehyde or oxo group of donors, NAD or NADP as acceptor"/>
    <property type="evidence" value="ECO:0007669"/>
    <property type="project" value="InterPro"/>
</dbReference>
<dbReference type="NCBIfam" id="NF006916">
    <property type="entry name" value="PRK09407.1"/>
    <property type="match status" value="1"/>
</dbReference>
<dbReference type="PANTHER" id="PTHR11699">
    <property type="entry name" value="ALDEHYDE DEHYDROGENASE-RELATED"/>
    <property type="match status" value="1"/>
</dbReference>
<evidence type="ECO:0000256" key="1">
    <source>
        <dbReference type="ARBA" id="ARBA00009986"/>
    </source>
</evidence>
<dbReference type="Gene3D" id="3.40.605.10">
    <property type="entry name" value="Aldehyde Dehydrogenase, Chain A, domain 1"/>
    <property type="match status" value="1"/>
</dbReference>
<dbReference type="Pfam" id="PF00171">
    <property type="entry name" value="Aldedh"/>
    <property type="match status" value="1"/>
</dbReference>
<dbReference type="SUPFAM" id="SSF53720">
    <property type="entry name" value="ALDH-like"/>
    <property type="match status" value="1"/>
</dbReference>
<organism evidence="6 7">
    <name type="scientific">Thermobifida halotolerans</name>
    <dbReference type="NCBI Taxonomy" id="483545"/>
    <lineage>
        <taxon>Bacteria</taxon>
        <taxon>Bacillati</taxon>
        <taxon>Actinomycetota</taxon>
        <taxon>Actinomycetes</taxon>
        <taxon>Streptosporangiales</taxon>
        <taxon>Nocardiopsidaceae</taxon>
        <taxon>Thermobifida</taxon>
    </lineage>
</organism>
<keyword evidence="2 4" id="KW-0560">Oxidoreductase</keyword>
<dbReference type="InterPro" id="IPR029510">
    <property type="entry name" value="Ald_DH_CS_GLU"/>
</dbReference>
<dbReference type="RefSeq" id="WP_068688381.1">
    <property type="nucleotide sequence ID" value="NZ_CP063196.1"/>
</dbReference>
<dbReference type="Gene3D" id="3.40.309.10">
    <property type="entry name" value="Aldehyde Dehydrogenase, Chain A, domain 2"/>
    <property type="match status" value="1"/>
</dbReference>
<dbReference type="EMBL" id="CP063196">
    <property type="protein sequence ID" value="UOE18307.1"/>
    <property type="molecule type" value="Genomic_DNA"/>
</dbReference>
<protein>
    <submittedName>
        <fullName evidence="6">Succinate-semialdehyde dehydrogenase (NADP(+))</fullName>
    </submittedName>
</protein>
<comment type="similarity">
    <text evidence="1 4">Belongs to the aldehyde dehydrogenase family.</text>
</comment>
<gene>
    <name evidence="6" type="ORF">NI17_015890</name>
</gene>
<dbReference type="InterPro" id="IPR016163">
    <property type="entry name" value="Ald_DH_C"/>
</dbReference>
<evidence type="ECO:0000313" key="6">
    <source>
        <dbReference type="EMBL" id="UOE18307.1"/>
    </source>
</evidence>
<evidence type="ECO:0000259" key="5">
    <source>
        <dbReference type="Pfam" id="PF00171"/>
    </source>
</evidence>
<evidence type="ECO:0000256" key="2">
    <source>
        <dbReference type="ARBA" id="ARBA00023002"/>
    </source>
</evidence>
<dbReference type="PROSITE" id="PS00687">
    <property type="entry name" value="ALDEHYDE_DEHYDR_GLU"/>
    <property type="match status" value="1"/>
</dbReference>
<dbReference type="Proteomes" id="UP000265719">
    <property type="component" value="Chromosome"/>
</dbReference>
<dbReference type="InterPro" id="IPR016161">
    <property type="entry name" value="Ald_DH/histidinol_DH"/>
</dbReference>
<evidence type="ECO:0000256" key="4">
    <source>
        <dbReference type="RuleBase" id="RU003345"/>
    </source>
</evidence>
<feature type="active site" evidence="3">
    <location>
        <position position="262"/>
    </location>
</feature>